<feature type="transmembrane region" description="Helical" evidence="1">
    <location>
        <begin position="73"/>
        <end position="91"/>
    </location>
</feature>
<feature type="transmembrane region" description="Helical" evidence="1">
    <location>
        <begin position="173"/>
        <end position="191"/>
    </location>
</feature>
<evidence type="ECO:0000256" key="1">
    <source>
        <dbReference type="SAM" id="Phobius"/>
    </source>
</evidence>
<protein>
    <recommendedName>
        <fullName evidence="4">Permease</fullName>
    </recommendedName>
</protein>
<name>A0A0R3MQY3_9BRAD</name>
<evidence type="ECO:0008006" key="4">
    <source>
        <dbReference type="Google" id="ProtNLM"/>
    </source>
</evidence>
<keyword evidence="1" id="KW-0812">Transmembrane</keyword>
<evidence type="ECO:0000313" key="3">
    <source>
        <dbReference type="Proteomes" id="UP000052023"/>
    </source>
</evidence>
<gene>
    <name evidence="2" type="ORF">CQ13_28730</name>
</gene>
<dbReference type="InterPro" id="IPR010699">
    <property type="entry name" value="DUF1275"/>
</dbReference>
<keyword evidence="1" id="KW-1133">Transmembrane helix</keyword>
<keyword evidence="1" id="KW-0472">Membrane</keyword>
<feature type="transmembrane region" description="Helical" evidence="1">
    <location>
        <begin position="197"/>
        <end position="216"/>
    </location>
</feature>
<dbReference type="EMBL" id="LLYA01000163">
    <property type="protein sequence ID" value="KRR22594.1"/>
    <property type="molecule type" value="Genomic_DNA"/>
</dbReference>
<feature type="transmembrane region" description="Helical" evidence="1">
    <location>
        <begin position="97"/>
        <end position="113"/>
    </location>
</feature>
<dbReference type="AlphaFoldDB" id="A0A0R3MQY3"/>
<accession>A0A0R3MQY3</accession>
<dbReference type="Pfam" id="PF06912">
    <property type="entry name" value="DUF1275"/>
    <property type="match status" value="1"/>
</dbReference>
<reference evidence="2 3" key="1">
    <citation type="submission" date="2014-03" db="EMBL/GenBank/DDBJ databases">
        <title>Bradyrhizobium valentinum sp. nov., isolated from effective nodules of Lupinus mariae-josephae, a lupine endemic of basic-lime soils in Eastern Spain.</title>
        <authorList>
            <person name="Duran D."/>
            <person name="Rey L."/>
            <person name="Navarro A."/>
            <person name="Busquets A."/>
            <person name="Imperial J."/>
            <person name="Ruiz-Argueso T."/>
        </authorList>
    </citation>
    <scope>NUCLEOTIDE SEQUENCE [LARGE SCALE GENOMIC DNA]</scope>
    <source>
        <strain evidence="2 3">Ro19</strain>
    </source>
</reference>
<dbReference type="OrthoDB" id="7057004at2"/>
<organism evidence="2 3">
    <name type="scientific">Bradyrhizobium retamae</name>
    <dbReference type="NCBI Taxonomy" id="1300035"/>
    <lineage>
        <taxon>Bacteria</taxon>
        <taxon>Pseudomonadati</taxon>
        <taxon>Pseudomonadota</taxon>
        <taxon>Alphaproteobacteria</taxon>
        <taxon>Hyphomicrobiales</taxon>
        <taxon>Nitrobacteraceae</taxon>
        <taxon>Bradyrhizobium</taxon>
    </lineage>
</organism>
<dbReference type="PANTHER" id="PTHR37314:SF4">
    <property type="entry name" value="UPF0700 TRANSMEMBRANE PROTEIN YOAK"/>
    <property type="match status" value="1"/>
</dbReference>
<feature type="transmembrane region" description="Helical" evidence="1">
    <location>
        <begin position="43"/>
        <end position="66"/>
    </location>
</feature>
<evidence type="ECO:0000313" key="2">
    <source>
        <dbReference type="EMBL" id="KRR22594.1"/>
    </source>
</evidence>
<keyword evidence="3" id="KW-1185">Reference proteome</keyword>
<sequence>MAMEAVSPELIAEARNDVCPPERSLLVASLLTMSGGFLDASTWLTLGGVFSSSQTGNVVFLGVYAMSGQWQQAAHHLLPIAAFLLGAWLAIRIRAPLLSLAGEIACLAAVMLLRHRIPDMVAIFGMSFGAALQSASFRQIERWNYLSITVTGNMLRAIDQSVATSDRDATRGCVVMLLLCLLFLSGAAIGSCVAKWFGGRGLLVPIGLSLCVLWLCRRRR</sequence>
<proteinExistence type="predicted"/>
<dbReference type="PANTHER" id="PTHR37314">
    <property type="entry name" value="SLR0142 PROTEIN"/>
    <property type="match status" value="1"/>
</dbReference>
<dbReference type="Proteomes" id="UP000052023">
    <property type="component" value="Unassembled WGS sequence"/>
</dbReference>
<comment type="caution">
    <text evidence="2">The sequence shown here is derived from an EMBL/GenBank/DDBJ whole genome shotgun (WGS) entry which is preliminary data.</text>
</comment>